<evidence type="ECO:0000256" key="8">
    <source>
        <dbReference type="ARBA" id="ARBA00022597"/>
    </source>
</evidence>
<evidence type="ECO:0000256" key="3">
    <source>
        <dbReference type="ARBA" id="ARBA00004651"/>
    </source>
</evidence>
<dbReference type="PANTHER" id="PTHR23503:SF54">
    <property type="entry name" value="MAJOR FACILITATOR SUPERFAMILY (MFS) PROFILE DOMAIN-CONTAINING PROTEIN"/>
    <property type="match status" value="1"/>
</dbReference>
<dbReference type="GO" id="GO:0055056">
    <property type="term" value="F:D-glucose transmembrane transporter activity"/>
    <property type="evidence" value="ECO:0007669"/>
    <property type="project" value="TreeGrafter"/>
</dbReference>
<dbReference type="EMBL" id="JAUPFM010000020">
    <property type="protein sequence ID" value="KAK2819077.1"/>
    <property type="molecule type" value="Genomic_DNA"/>
</dbReference>
<comment type="subcellular location">
    <subcellularLocation>
        <location evidence="2">Cell membrane</location>
        <location evidence="2">Sarcolemma</location>
    </subcellularLocation>
    <subcellularLocation>
        <location evidence="3">Cell membrane</location>
        <topology evidence="3">Multi-pass membrane protein</topology>
    </subcellularLocation>
</comment>
<feature type="transmembrane region" description="Helical" evidence="15">
    <location>
        <begin position="275"/>
        <end position="296"/>
    </location>
</feature>
<evidence type="ECO:0000256" key="15">
    <source>
        <dbReference type="SAM" id="Phobius"/>
    </source>
</evidence>
<evidence type="ECO:0000256" key="9">
    <source>
        <dbReference type="ARBA" id="ARBA00022692"/>
    </source>
</evidence>
<dbReference type="AlphaFoldDB" id="A0AA88IRA3"/>
<protein>
    <recommendedName>
        <fullName evidence="5">Solute carrier family 2, facilitated glucose transporter member 5</fullName>
    </recommendedName>
    <alternativeName>
        <fullName evidence="13">Fructose transporter</fullName>
    </alternativeName>
    <alternativeName>
        <fullName evidence="12">Glucose transporter type 5, small intestine</fullName>
    </alternativeName>
</protein>
<keyword evidence="6 14" id="KW-0813">Transport</keyword>
<dbReference type="GO" id="GO:1990539">
    <property type="term" value="P:fructose import across plasma membrane"/>
    <property type="evidence" value="ECO:0007669"/>
    <property type="project" value="UniProtKB-ARBA"/>
</dbReference>
<evidence type="ECO:0000256" key="10">
    <source>
        <dbReference type="ARBA" id="ARBA00022989"/>
    </source>
</evidence>
<dbReference type="FunFam" id="1.20.1250.20:FF:001511">
    <property type="entry name" value="Solute carrier family 2, facilitated glucose transporter member 5"/>
    <property type="match status" value="1"/>
</dbReference>
<feature type="transmembrane region" description="Helical" evidence="15">
    <location>
        <begin position="66"/>
        <end position="87"/>
    </location>
</feature>
<dbReference type="GO" id="GO:0046323">
    <property type="term" value="P:D-glucose import"/>
    <property type="evidence" value="ECO:0007669"/>
    <property type="project" value="TreeGrafter"/>
</dbReference>
<feature type="transmembrane region" description="Helical" evidence="15">
    <location>
        <begin position="345"/>
        <end position="368"/>
    </location>
</feature>
<dbReference type="InterPro" id="IPR020846">
    <property type="entry name" value="MFS_dom"/>
</dbReference>
<dbReference type="InterPro" id="IPR005829">
    <property type="entry name" value="Sugar_transporter_CS"/>
</dbReference>
<proteinExistence type="inferred from homology"/>
<evidence type="ECO:0000256" key="13">
    <source>
        <dbReference type="ARBA" id="ARBA00031099"/>
    </source>
</evidence>
<dbReference type="GO" id="GO:0070837">
    <property type="term" value="P:dehydroascorbic acid transport"/>
    <property type="evidence" value="ECO:0007669"/>
    <property type="project" value="TreeGrafter"/>
</dbReference>
<dbReference type="Gene3D" id="1.20.1250.20">
    <property type="entry name" value="MFS general substrate transporter like domains"/>
    <property type="match status" value="1"/>
</dbReference>
<dbReference type="SUPFAM" id="SSF103473">
    <property type="entry name" value="MFS general substrate transporter"/>
    <property type="match status" value="1"/>
</dbReference>
<feature type="transmembrane region" description="Helical" evidence="15">
    <location>
        <begin position="7"/>
        <end position="31"/>
    </location>
</feature>
<dbReference type="PROSITE" id="PS00217">
    <property type="entry name" value="SUGAR_TRANSPORT_2"/>
    <property type="match status" value="1"/>
</dbReference>
<evidence type="ECO:0000256" key="6">
    <source>
        <dbReference type="ARBA" id="ARBA00022448"/>
    </source>
</evidence>
<evidence type="ECO:0000256" key="14">
    <source>
        <dbReference type="RuleBase" id="RU003346"/>
    </source>
</evidence>
<keyword evidence="10 15" id="KW-1133">Transmembrane helix</keyword>
<name>A0AA88IRA3_CHASR</name>
<dbReference type="GO" id="GO:0042383">
    <property type="term" value="C:sarcolemma"/>
    <property type="evidence" value="ECO:0007669"/>
    <property type="project" value="UniProtKB-SubCell"/>
</dbReference>
<accession>A0AA88IRA3</accession>
<evidence type="ECO:0000256" key="2">
    <source>
        <dbReference type="ARBA" id="ARBA00004135"/>
    </source>
</evidence>
<dbReference type="PANTHER" id="PTHR23503">
    <property type="entry name" value="SOLUTE CARRIER FAMILY 2"/>
    <property type="match status" value="1"/>
</dbReference>
<evidence type="ECO:0000256" key="12">
    <source>
        <dbReference type="ARBA" id="ARBA00029961"/>
    </source>
</evidence>
<feature type="transmembrane region" description="Helical" evidence="15">
    <location>
        <begin position="189"/>
        <end position="210"/>
    </location>
</feature>
<comment type="catalytic activity">
    <reaction evidence="1">
        <text>D-fructose(out) = D-fructose(in)</text>
        <dbReference type="Rhea" id="RHEA:60372"/>
        <dbReference type="ChEBI" id="CHEBI:37721"/>
    </reaction>
</comment>
<dbReference type="PROSITE" id="PS50850">
    <property type="entry name" value="MFS"/>
    <property type="match status" value="1"/>
</dbReference>
<reference evidence="17" key="1">
    <citation type="submission" date="2023-07" db="EMBL/GenBank/DDBJ databases">
        <title>Chromosome-level Genome Assembly of Striped Snakehead (Channa striata).</title>
        <authorList>
            <person name="Liu H."/>
        </authorList>
    </citation>
    <scope>NUCLEOTIDE SEQUENCE</scope>
    <source>
        <strain evidence="17">Gz</strain>
        <tissue evidence="17">Muscle</tissue>
    </source>
</reference>
<evidence type="ECO:0000256" key="1">
    <source>
        <dbReference type="ARBA" id="ARBA00000590"/>
    </source>
</evidence>
<feature type="domain" description="Major facilitator superfamily (MFS) profile" evidence="16">
    <location>
        <begin position="18"/>
        <end position="461"/>
    </location>
</feature>
<feature type="transmembrane region" description="Helical" evidence="15">
    <location>
        <begin position="374"/>
        <end position="395"/>
    </location>
</feature>
<dbReference type="GO" id="GO:0005353">
    <property type="term" value="F:fructose transmembrane transporter activity"/>
    <property type="evidence" value="ECO:0007669"/>
    <property type="project" value="UniProtKB-ARBA"/>
</dbReference>
<evidence type="ECO:0000313" key="17">
    <source>
        <dbReference type="EMBL" id="KAK2819077.1"/>
    </source>
</evidence>
<feature type="transmembrane region" description="Helical" evidence="15">
    <location>
        <begin position="311"/>
        <end position="333"/>
    </location>
</feature>
<dbReference type="PRINTS" id="PR00171">
    <property type="entry name" value="SUGRTRNSPORT"/>
</dbReference>
<feature type="transmembrane region" description="Helical" evidence="15">
    <location>
        <begin position="130"/>
        <end position="148"/>
    </location>
</feature>
<keyword evidence="9 15" id="KW-0812">Transmembrane</keyword>
<evidence type="ECO:0000313" key="18">
    <source>
        <dbReference type="Proteomes" id="UP001187415"/>
    </source>
</evidence>
<organism evidence="17 18">
    <name type="scientific">Channa striata</name>
    <name type="common">Snakehead murrel</name>
    <name type="synonym">Ophicephalus striatus</name>
    <dbReference type="NCBI Taxonomy" id="64152"/>
    <lineage>
        <taxon>Eukaryota</taxon>
        <taxon>Metazoa</taxon>
        <taxon>Chordata</taxon>
        <taxon>Craniata</taxon>
        <taxon>Vertebrata</taxon>
        <taxon>Euteleostomi</taxon>
        <taxon>Actinopterygii</taxon>
        <taxon>Neopterygii</taxon>
        <taxon>Teleostei</taxon>
        <taxon>Neoteleostei</taxon>
        <taxon>Acanthomorphata</taxon>
        <taxon>Anabantaria</taxon>
        <taxon>Anabantiformes</taxon>
        <taxon>Channoidei</taxon>
        <taxon>Channidae</taxon>
        <taxon>Channa</taxon>
    </lineage>
</organism>
<evidence type="ECO:0000256" key="4">
    <source>
        <dbReference type="ARBA" id="ARBA00007004"/>
    </source>
</evidence>
<evidence type="ECO:0000256" key="5">
    <source>
        <dbReference type="ARBA" id="ARBA00015973"/>
    </source>
</evidence>
<evidence type="ECO:0000256" key="7">
    <source>
        <dbReference type="ARBA" id="ARBA00022475"/>
    </source>
</evidence>
<feature type="transmembrane region" description="Helical" evidence="15">
    <location>
        <begin position="436"/>
        <end position="453"/>
    </location>
</feature>
<feature type="transmembrane region" description="Helical" evidence="15">
    <location>
        <begin position="99"/>
        <end position="118"/>
    </location>
</feature>
<dbReference type="InterPro" id="IPR005828">
    <property type="entry name" value="MFS_sugar_transport-like"/>
</dbReference>
<feature type="transmembrane region" description="Helical" evidence="15">
    <location>
        <begin position="407"/>
        <end position="430"/>
    </location>
</feature>
<dbReference type="Pfam" id="PF00083">
    <property type="entry name" value="Sugar_tr"/>
    <property type="match status" value="1"/>
</dbReference>
<dbReference type="InterPro" id="IPR045263">
    <property type="entry name" value="GLUT"/>
</dbReference>
<feature type="transmembrane region" description="Helical" evidence="15">
    <location>
        <begin position="155"/>
        <end position="177"/>
    </location>
</feature>
<comment type="caution">
    <text evidence="17">The sequence shown here is derived from an EMBL/GenBank/DDBJ whole genome shotgun (WGS) entry which is preliminary data.</text>
</comment>
<evidence type="ECO:0000256" key="11">
    <source>
        <dbReference type="ARBA" id="ARBA00023136"/>
    </source>
</evidence>
<keyword evidence="7" id="KW-1003">Cell membrane</keyword>
<keyword evidence="8" id="KW-0762">Sugar transport</keyword>
<keyword evidence="11 15" id="KW-0472">Membrane</keyword>
<dbReference type="InterPro" id="IPR003663">
    <property type="entry name" value="Sugar/inositol_transpt"/>
</dbReference>
<dbReference type="Proteomes" id="UP001187415">
    <property type="component" value="Unassembled WGS sequence"/>
</dbReference>
<comment type="similarity">
    <text evidence="4">Belongs to the major facilitator superfamily. Sugar transporter (TC 2.A.1.1) family. Glucose transporter subfamily.</text>
</comment>
<evidence type="ECO:0000259" key="16">
    <source>
        <dbReference type="PROSITE" id="PS50850"/>
    </source>
</evidence>
<dbReference type="InterPro" id="IPR036259">
    <property type="entry name" value="MFS_trans_sf"/>
</dbReference>
<gene>
    <name evidence="17" type="ORF">Q5P01_024638</name>
</gene>
<dbReference type="NCBIfam" id="TIGR00879">
    <property type="entry name" value="SP"/>
    <property type="match status" value="1"/>
</dbReference>
<keyword evidence="18" id="KW-1185">Reference proteome</keyword>
<sequence length="502" mass="56035">MSGYLSLLLGYPVVITAIFVTGFGGTFQYGFSISVMNSPSVFIKELVNTTCVHRYGVSLEQWQVSLIWSFTLSIFCIGGLIGSLAAGTLLEKYGRKQCLLLNNLVAIFGSVLMLLSQTAVSFEMIMVGRFLYGINAGMGLSAHTMYLIECAPKRLRGMVGVTVATFVSFGKFCGQLFGISELLGTELGWPWLLGFNGFAALLQLFTLPFLPESPSFLLLDRGDQQACDKALKKLWGKENYSREIDEMLKEKAALQGVRSFSVIELIQNKTLRWQLLTITVAFTTLQLCGINAVYFYSFDVFRAAGIEEHQLRYAALGTGLCEFCTSITCFMIIESMGKKALMFKGYMAMSVALVLLIITLFLQTYITWMPYCSMVLIFQFIFFFSSGPAGVTAPLPGEIFTQPFKAAAYTIACIINWLGLFVVGMVFPIIVENLDYFCFLIFLFFCLLCGLFVKFNMPETKNRTALEITAEFEKMHSKSGSSLMEKDTKEKLSDINKLETKF</sequence>